<evidence type="ECO:0000256" key="4">
    <source>
        <dbReference type="ARBA" id="ARBA00022679"/>
    </source>
</evidence>
<evidence type="ECO:0000256" key="6">
    <source>
        <dbReference type="ARBA" id="ARBA00023012"/>
    </source>
</evidence>
<proteinExistence type="predicted"/>
<comment type="catalytic activity">
    <reaction evidence="1">
        <text>ATP + protein L-histidine = ADP + protein N-phospho-L-histidine.</text>
        <dbReference type="EC" id="2.7.13.3"/>
    </reaction>
</comment>
<dbReference type="Pfam" id="PF02518">
    <property type="entry name" value="HATPase_c"/>
    <property type="match status" value="1"/>
</dbReference>
<dbReference type="SUPFAM" id="SSF55874">
    <property type="entry name" value="ATPase domain of HSP90 chaperone/DNA topoisomerase II/histidine kinase"/>
    <property type="match status" value="1"/>
</dbReference>
<feature type="transmembrane region" description="Helical" evidence="7">
    <location>
        <begin position="12"/>
        <end position="33"/>
    </location>
</feature>
<keyword evidence="7" id="KW-0472">Membrane</keyword>
<dbReference type="CDD" id="cd00082">
    <property type="entry name" value="HisKA"/>
    <property type="match status" value="1"/>
</dbReference>
<keyword evidence="3" id="KW-0597">Phosphoprotein</keyword>
<evidence type="ECO:0000256" key="2">
    <source>
        <dbReference type="ARBA" id="ARBA00012438"/>
    </source>
</evidence>
<dbReference type="PROSITE" id="PS50109">
    <property type="entry name" value="HIS_KIN"/>
    <property type="match status" value="1"/>
</dbReference>
<dbReference type="GO" id="GO:0000155">
    <property type="term" value="F:phosphorelay sensor kinase activity"/>
    <property type="evidence" value="ECO:0007669"/>
    <property type="project" value="InterPro"/>
</dbReference>
<sequence>MLRFRHVSYSRNWYIGTFWLVVGLFVVVLSLEFSTPPDYVFGYLYIGPILLASSRLSRKTTFQATLFACVLTMINVWLSGIETVQAPTIASRFIATLALVVTGVLSDRNRLYQQTVLQQQAKLEAQEKLASTREDFASALTHDLKTPLLGAIETLKAFQHGSFGVVEPMQQRVLATMMRSHKTTLQMVETLLDIYRNDNEGLQLNFAPVDLVEIAEAVKATMVDLAASRRVHISLHYGASDFRQFLWVKGDTLQLQRVIANLLTNAINHSPRGERVEVVLEAGHSYQTVRVKDSGAGIKPDELPHLFERFYQGQSDRQAKGSGLGLYLSRQIVEAHGGTIWAENQPPAGAIFAFRLPTFPYNPSLSV</sequence>
<keyword evidence="7" id="KW-0812">Transmembrane</keyword>
<reference evidence="9" key="1">
    <citation type="journal article" date="2020" name="mSystems">
        <title>Genome- and Community-Level Interaction Insights into Carbon Utilization and Element Cycling Functions of Hydrothermarchaeota in Hydrothermal Sediment.</title>
        <authorList>
            <person name="Zhou Z."/>
            <person name="Liu Y."/>
            <person name="Xu W."/>
            <person name="Pan J."/>
            <person name="Luo Z.H."/>
            <person name="Li M."/>
        </authorList>
    </citation>
    <scope>NUCLEOTIDE SEQUENCE [LARGE SCALE GENOMIC DNA]</scope>
    <source>
        <strain evidence="9">SpSt-418</strain>
    </source>
</reference>
<evidence type="ECO:0000313" key="9">
    <source>
        <dbReference type="EMBL" id="HFN00520.1"/>
    </source>
</evidence>
<feature type="domain" description="Histidine kinase" evidence="8">
    <location>
        <begin position="139"/>
        <end position="360"/>
    </location>
</feature>
<dbReference type="PANTHER" id="PTHR43547">
    <property type="entry name" value="TWO-COMPONENT HISTIDINE KINASE"/>
    <property type="match status" value="1"/>
</dbReference>
<evidence type="ECO:0000259" key="8">
    <source>
        <dbReference type="PROSITE" id="PS50109"/>
    </source>
</evidence>
<protein>
    <recommendedName>
        <fullName evidence="2">histidine kinase</fullName>
        <ecNumber evidence="2">2.7.13.3</ecNumber>
    </recommendedName>
</protein>
<keyword evidence="4" id="KW-0808">Transferase</keyword>
<keyword evidence="5 9" id="KW-0418">Kinase</keyword>
<evidence type="ECO:0000256" key="1">
    <source>
        <dbReference type="ARBA" id="ARBA00000085"/>
    </source>
</evidence>
<name>A0A7C3PIT1_9CYAN</name>
<evidence type="ECO:0000256" key="7">
    <source>
        <dbReference type="SAM" id="Phobius"/>
    </source>
</evidence>
<accession>A0A7C3PIT1</accession>
<dbReference type="InterPro" id="IPR005467">
    <property type="entry name" value="His_kinase_dom"/>
</dbReference>
<dbReference type="PRINTS" id="PR00344">
    <property type="entry name" value="BCTRLSENSOR"/>
</dbReference>
<evidence type="ECO:0000256" key="3">
    <source>
        <dbReference type="ARBA" id="ARBA00022553"/>
    </source>
</evidence>
<dbReference type="EMBL" id="DSRU01000326">
    <property type="protein sequence ID" value="HFN00520.1"/>
    <property type="molecule type" value="Genomic_DNA"/>
</dbReference>
<dbReference type="PANTHER" id="PTHR43547:SF2">
    <property type="entry name" value="HYBRID SIGNAL TRANSDUCTION HISTIDINE KINASE C"/>
    <property type="match status" value="1"/>
</dbReference>
<organism evidence="9">
    <name type="scientific">Oscillatoriales cyanobacterium SpSt-418</name>
    <dbReference type="NCBI Taxonomy" id="2282169"/>
    <lineage>
        <taxon>Bacteria</taxon>
        <taxon>Bacillati</taxon>
        <taxon>Cyanobacteriota</taxon>
        <taxon>Cyanophyceae</taxon>
        <taxon>Oscillatoriophycideae</taxon>
        <taxon>Oscillatoriales</taxon>
    </lineage>
</organism>
<dbReference type="Gene3D" id="3.30.565.10">
    <property type="entry name" value="Histidine kinase-like ATPase, C-terminal domain"/>
    <property type="match status" value="1"/>
</dbReference>
<dbReference type="FunFam" id="3.30.565.10:FF:000006">
    <property type="entry name" value="Sensor histidine kinase WalK"/>
    <property type="match status" value="1"/>
</dbReference>
<dbReference type="SUPFAM" id="SSF47384">
    <property type="entry name" value="Homodimeric domain of signal transducing histidine kinase"/>
    <property type="match status" value="1"/>
</dbReference>
<dbReference type="InterPro" id="IPR003661">
    <property type="entry name" value="HisK_dim/P_dom"/>
</dbReference>
<comment type="caution">
    <text evidence="9">The sequence shown here is derived from an EMBL/GenBank/DDBJ whole genome shotgun (WGS) entry which is preliminary data.</text>
</comment>
<dbReference type="CDD" id="cd00075">
    <property type="entry name" value="HATPase"/>
    <property type="match status" value="1"/>
</dbReference>
<dbReference type="InterPro" id="IPR004358">
    <property type="entry name" value="Sig_transdc_His_kin-like_C"/>
</dbReference>
<dbReference type="InterPro" id="IPR036890">
    <property type="entry name" value="HATPase_C_sf"/>
</dbReference>
<dbReference type="EC" id="2.7.13.3" evidence="2"/>
<dbReference type="Pfam" id="PF00512">
    <property type="entry name" value="HisKA"/>
    <property type="match status" value="1"/>
</dbReference>
<evidence type="ECO:0000256" key="5">
    <source>
        <dbReference type="ARBA" id="ARBA00022777"/>
    </source>
</evidence>
<dbReference type="SMART" id="SM00387">
    <property type="entry name" value="HATPase_c"/>
    <property type="match status" value="1"/>
</dbReference>
<keyword evidence="6" id="KW-0902">Two-component regulatory system</keyword>
<dbReference type="Gene3D" id="1.10.287.130">
    <property type="match status" value="1"/>
</dbReference>
<dbReference type="SMART" id="SM00388">
    <property type="entry name" value="HisKA"/>
    <property type="match status" value="1"/>
</dbReference>
<dbReference type="AlphaFoldDB" id="A0A7C3PIT1"/>
<dbReference type="InterPro" id="IPR036097">
    <property type="entry name" value="HisK_dim/P_sf"/>
</dbReference>
<feature type="transmembrane region" description="Helical" evidence="7">
    <location>
        <begin position="39"/>
        <end position="57"/>
    </location>
</feature>
<feature type="transmembrane region" description="Helical" evidence="7">
    <location>
        <begin position="64"/>
        <end position="81"/>
    </location>
</feature>
<keyword evidence="7" id="KW-1133">Transmembrane helix</keyword>
<gene>
    <name evidence="9" type="ORF">ENR64_22785</name>
</gene>
<dbReference type="InterPro" id="IPR003594">
    <property type="entry name" value="HATPase_dom"/>
</dbReference>